<dbReference type="AlphaFoldDB" id="A0A4Y3W9P2"/>
<accession>A0A4Y3W9P2</accession>
<dbReference type="Proteomes" id="UP000318825">
    <property type="component" value="Unassembled WGS sequence"/>
</dbReference>
<reference evidence="1 2" key="1">
    <citation type="submission" date="2019-06" db="EMBL/GenBank/DDBJ databases">
        <title>Whole genome shotgun sequence of Nitrobacter winogradskyi NBRC 14297.</title>
        <authorList>
            <person name="Hosoyama A."/>
            <person name="Uohara A."/>
            <person name="Ohji S."/>
            <person name="Ichikawa N."/>
        </authorList>
    </citation>
    <scope>NUCLEOTIDE SEQUENCE [LARGE SCALE GENOMIC DNA]</scope>
    <source>
        <strain evidence="1 2">NBRC 14297</strain>
    </source>
</reference>
<gene>
    <name evidence="1" type="ORF">NWI01_12070</name>
</gene>
<comment type="caution">
    <text evidence="1">The sequence shown here is derived from an EMBL/GenBank/DDBJ whole genome shotgun (WGS) entry which is preliminary data.</text>
</comment>
<sequence>MAVIRTADTKIVARELHARYDHLRAITLIGRSLQKALFAGRSDEVVFWALVHAHYRGGDLCAAIEEQLNFFAPFIIREPSEVN</sequence>
<evidence type="ECO:0000313" key="1">
    <source>
        <dbReference type="EMBL" id="GEC15315.1"/>
    </source>
</evidence>
<protein>
    <submittedName>
        <fullName evidence="1">Uncharacterized protein</fullName>
    </submittedName>
</protein>
<name>A0A4Y3W9P2_NITWI</name>
<evidence type="ECO:0000313" key="2">
    <source>
        <dbReference type="Proteomes" id="UP000318825"/>
    </source>
</evidence>
<organism evidence="1 2">
    <name type="scientific">Nitrobacter winogradskyi</name>
    <name type="common">Nitrobacter agilis</name>
    <dbReference type="NCBI Taxonomy" id="913"/>
    <lineage>
        <taxon>Bacteria</taxon>
        <taxon>Pseudomonadati</taxon>
        <taxon>Pseudomonadota</taxon>
        <taxon>Alphaproteobacteria</taxon>
        <taxon>Hyphomicrobiales</taxon>
        <taxon>Nitrobacteraceae</taxon>
        <taxon>Nitrobacter</taxon>
    </lineage>
</organism>
<dbReference type="EMBL" id="BJNF01000029">
    <property type="protein sequence ID" value="GEC15315.1"/>
    <property type="molecule type" value="Genomic_DNA"/>
</dbReference>
<proteinExistence type="predicted"/>